<dbReference type="RefSeq" id="WP_337791297.1">
    <property type="nucleotide sequence ID" value="NZ_JBBMEJ010000001.1"/>
</dbReference>
<comment type="caution">
    <text evidence="3">The sequence shown here is derived from an EMBL/GenBank/DDBJ whole genome shotgun (WGS) entry which is preliminary data.</text>
</comment>
<gene>
    <name evidence="3" type="ORF">WMO28_01305</name>
</gene>
<dbReference type="InterPro" id="IPR050769">
    <property type="entry name" value="NAT_camello-type"/>
</dbReference>
<evidence type="ECO:0000313" key="4">
    <source>
        <dbReference type="Proteomes" id="UP001473063"/>
    </source>
</evidence>
<feature type="domain" description="N-acetyltransferase" evidence="2">
    <location>
        <begin position="1"/>
        <end position="173"/>
    </location>
</feature>
<dbReference type="CDD" id="cd04301">
    <property type="entry name" value="NAT_SF"/>
    <property type="match status" value="1"/>
</dbReference>
<evidence type="ECO:0000256" key="1">
    <source>
        <dbReference type="ARBA" id="ARBA00022679"/>
    </source>
</evidence>
<proteinExistence type="predicted"/>
<dbReference type="PROSITE" id="PS51186">
    <property type="entry name" value="GNAT"/>
    <property type="match status" value="1"/>
</dbReference>
<keyword evidence="1" id="KW-0808">Transferase</keyword>
<dbReference type="Pfam" id="PF00583">
    <property type="entry name" value="Acetyltransf_1"/>
    <property type="match status" value="1"/>
</dbReference>
<dbReference type="Proteomes" id="UP001473063">
    <property type="component" value="Unassembled WGS sequence"/>
</dbReference>
<dbReference type="EMBL" id="JBBMEJ010000001">
    <property type="protein sequence ID" value="MEQ2369593.1"/>
    <property type="molecule type" value="Genomic_DNA"/>
</dbReference>
<protein>
    <submittedName>
        <fullName evidence="3">GNAT family N-acetyltransferase</fullName>
    </submittedName>
</protein>
<dbReference type="Gene3D" id="3.40.630.30">
    <property type="match status" value="1"/>
</dbReference>
<dbReference type="PANTHER" id="PTHR13947">
    <property type="entry name" value="GNAT FAMILY N-ACETYLTRANSFERASE"/>
    <property type="match status" value="1"/>
</dbReference>
<organism evidence="3 4">
    <name type="scientific">Blautia aquisgranensis</name>
    <dbReference type="NCBI Taxonomy" id="3133153"/>
    <lineage>
        <taxon>Bacteria</taxon>
        <taxon>Bacillati</taxon>
        <taxon>Bacillota</taxon>
        <taxon>Clostridia</taxon>
        <taxon>Lachnospirales</taxon>
        <taxon>Lachnospiraceae</taxon>
        <taxon>Blautia</taxon>
    </lineage>
</organism>
<dbReference type="InterPro" id="IPR000182">
    <property type="entry name" value="GNAT_dom"/>
</dbReference>
<evidence type="ECO:0000313" key="3">
    <source>
        <dbReference type="EMBL" id="MEQ2369593.1"/>
    </source>
</evidence>
<evidence type="ECO:0000259" key="2">
    <source>
        <dbReference type="PROSITE" id="PS51186"/>
    </source>
</evidence>
<dbReference type="PANTHER" id="PTHR13947:SF37">
    <property type="entry name" value="LD18367P"/>
    <property type="match status" value="1"/>
</dbReference>
<reference evidence="3 4" key="1">
    <citation type="submission" date="2024-03" db="EMBL/GenBank/DDBJ databases">
        <title>Human intestinal bacterial collection.</title>
        <authorList>
            <person name="Pauvert C."/>
            <person name="Hitch T.C.A."/>
            <person name="Clavel T."/>
        </authorList>
    </citation>
    <scope>NUCLEOTIDE SEQUENCE [LARGE SCALE GENOMIC DNA]</scope>
    <source>
        <strain evidence="3 4">CLA-JM-H16</strain>
    </source>
</reference>
<dbReference type="SUPFAM" id="SSF55729">
    <property type="entry name" value="Acyl-CoA N-acyltransferases (Nat)"/>
    <property type="match status" value="1"/>
</dbReference>
<keyword evidence="4" id="KW-1185">Reference proteome</keyword>
<sequence length="173" mass="19300">MIRKANFNDIELIEDTYNEHFAHELECGAFTVFKKGVYPTKKDAEKAVNDGTLYVYEDNHNIAGSIIIDRVQPREYAEIAWEKALKSDEVMVIHLLIVRPSMTGKGVASSLVKYAMEVARNNSCKALRLDTGGQNIPAISLYKKLGFQIVATASMKVGNAIEHSGHLFLEKVL</sequence>
<dbReference type="InterPro" id="IPR016181">
    <property type="entry name" value="Acyl_CoA_acyltransferase"/>
</dbReference>
<accession>A0ABV1BEB3</accession>
<name>A0ABV1BEB3_9FIRM</name>